<dbReference type="OrthoDB" id="524909at2"/>
<dbReference type="AlphaFoldDB" id="A0A2T1EIT8"/>
<dbReference type="Proteomes" id="UP000239576">
    <property type="component" value="Unassembled WGS sequence"/>
</dbReference>
<dbReference type="InterPro" id="IPR018977">
    <property type="entry name" value="NurA_domain"/>
</dbReference>
<organism evidence="2 3">
    <name type="scientific">Stenomitos frigidus ULC18</name>
    <dbReference type="NCBI Taxonomy" id="2107698"/>
    <lineage>
        <taxon>Bacteria</taxon>
        <taxon>Bacillati</taxon>
        <taxon>Cyanobacteriota</taxon>
        <taxon>Cyanophyceae</taxon>
        <taxon>Leptolyngbyales</taxon>
        <taxon>Leptolyngbyaceae</taxon>
        <taxon>Stenomitos</taxon>
    </lineage>
</organism>
<dbReference type="RefSeq" id="WP_106255273.1">
    <property type="nucleotide sequence ID" value="NZ_CAWNSW010000014.1"/>
</dbReference>
<gene>
    <name evidence="2" type="ORF">C7B82_05305</name>
</gene>
<name>A0A2T1EIT8_9CYAN</name>
<protein>
    <submittedName>
        <fullName evidence="2">NurA domain-containing protein</fullName>
    </submittedName>
</protein>
<accession>A0A2T1EIT8</accession>
<sequence>MTLKPSQILNLLKEKRADFATFDQTTLQALEKYRKALAVASQSTEAVLLEQLSEFVANDRGAEPLEPLGDHPNWLMPSGLAWQSREESHQWVRDCLTGVATFAVDGSQIYPSKDFSIPVALVQIGWFENLHQPGGQYDKDIAVDVMTPADLKANTSGDPVDRRVNMRRFEMETERLVQYMEDRAGCGDCLAFLDGSLVVTFAEAFDEKTKQHYIDCVVRLLQASEKYRVPLVGYIDTSYARDLTLMLQRLSPGLPDAPAIHDASLVRSMQWGDRTPLFRCRRPGILRQYPGAIASRIGFTYLKAHDGFPVRLELPTWIHEAGLLENVLDWVRGEIIIGSGYPYVIETADETAVLKMDDRQMFYRLLQEWAEEENLHLRLSRKMVSKARRR</sequence>
<dbReference type="EMBL" id="PVWK01000026">
    <property type="protein sequence ID" value="PSB32666.1"/>
    <property type="molecule type" value="Genomic_DNA"/>
</dbReference>
<evidence type="ECO:0000313" key="3">
    <source>
        <dbReference type="Proteomes" id="UP000239576"/>
    </source>
</evidence>
<reference evidence="2 3" key="2">
    <citation type="submission" date="2018-03" db="EMBL/GenBank/DDBJ databases">
        <title>The ancient ancestry and fast evolution of plastids.</title>
        <authorList>
            <person name="Moore K.R."/>
            <person name="Magnabosco C."/>
            <person name="Momper L."/>
            <person name="Gold D.A."/>
            <person name="Bosak T."/>
            <person name="Fournier G.P."/>
        </authorList>
    </citation>
    <scope>NUCLEOTIDE SEQUENCE [LARGE SCALE GENOMIC DNA]</scope>
    <source>
        <strain evidence="2 3">ULC18</strain>
    </source>
</reference>
<keyword evidence="3" id="KW-1185">Reference proteome</keyword>
<reference evidence="3" key="1">
    <citation type="submission" date="2018-02" db="EMBL/GenBank/DDBJ databases">
        <authorList>
            <person name="Moore K."/>
            <person name="Momper L."/>
        </authorList>
    </citation>
    <scope>NUCLEOTIDE SEQUENCE [LARGE SCALE GENOMIC DNA]</scope>
    <source>
        <strain evidence="3">ULC18</strain>
    </source>
</reference>
<dbReference type="Pfam" id="PF09376">
    <property type="entry name" value="NurA"/>
    <property type="match status" value="1"/>
</dbReference>
<proteinExistence type="predicted"/>
<evidence type="ECO:0000259" key="1">
    <source>
        <dbReference type="SMART" id="SM00933"/>
    </source>
</evidence>
<comment type="caution">
    <text evidence="2">The sequence shown here is derived from an EMBL/GenBank/DDBJ whole genome shotgun (WGS) entry which is preliminary data.</text>
</comment>
<feature type="domain" description="NurA" evidence="1">
    <location>
        <begin position="99"/>
        <end position="354"/>
    </location>
</feature>
<evidence type="ECO:0000313" key="2">
    <source>
        <dbReference type="EMBL" id="PSB32666.1"/>
    </source>
</evidence>
<dbReference type="SMART" id="SM00933">
    <property type="entry name" value="NurA"/>
    <property type="match status" value="1"/>
</dbReference>